<organism evidence="5 6">
    <name type="scientific">Roseovarius aestuarii</name>
    <dbReference type="NCBI Taxonomy" id="475083"/>
    <lineage>
        <taxon>Bacteria</taxon>
        <taxon>Pseudomonadati</taxon>
        <taxon>Pseudomonadota</taxon>
        <taxon>Alphaproteobacteria</taxon>
        <taxon>Rhodobacterales</taxon>
        <taxon>Roseobacteraceae</taxon>
        <taxon>Roseovarius</taxon>
    </lineage>
</organism>
<sequence>MTLRLCIGLLLALVLTPPLRAEACSGADSPAGILDIGLSDAPPFVILKEGAPPGGLSVELWQRVEMGLIEDGLISGSRLVRCDAIKDINIALREGSLDMALSPLTVTTERLNIHDMSRQYFLSGLTVARLNSGQIAFDHALDVLASTLFQPGTMQAIILFLLFNLALAALIRLLLQDARGRPEGDGDGEGRTGVVTAYVDPFLEAIERTLGLKGISNASSKLAGRLLEIFMAIIGAALSAALLGVLTSAFVSAIGQTERLEADDLLDLHVGVVADSSAQDFLTHASGEDDAKTTNCQPLILAGDTPAGGTETDGSEPGCSTTETITQLVDPLVDGKVDVVLGDWAELTYLSRIGSSAGKIRIEDLVFRNEPLGWGYGKNMTDLSEHIDRALIEKIRSPDWRRLVQQHMGSGSISPD</sequence>
<accession>A0A1X7BMB8</accession>
<evidence type="ECO:0000256" key="1">
    <source>
        <dbReference type="SAM" id="MobiDB-lite"/>
    </source>
</evidence>
<feature type="chain" id="PRO_5012055642" evidence="3">
    <location>
        <begin position="22"/>
        <end position="416"/>
    </location>
</feature>
<dbReference type="RefSeq" id="WP_085798611.1">
    <property type="nucleotide sequence ID" value="NZ_FWXB01000001.1"/>
</dbReference>
<dbReference type="SUPFAM" id="SSF53850">
    <property type="entry name" value="Periplasmic binding protein-like II"/>
    <property type="match status" value="1"/>
</dbReference>
<keyword evidence="3" id="KW-0732">Signal</keyword>
<name>A0A1X7BMB8_9RHOB</name>
<keyword evidence="2" id="KW-0812">Transmembrane</keyword>
<feature type="transmembrane region" description="Helical" evidence="2">
    <location>
        <begin position="156"/>
        <end position="175"/>
    </location>
</feature>
<dbReference type="Proteomes" id="UP000193224">
    <property type="component" value="Unassembled WGS sequence"/>
</dbReference>
<evidence type="ECO:0000313" key="5">
    <source>
        <dbReference type="EMBL" id="SMC10670.1"/>
    </source>
</evidence>
<dbReference type="AlphaFoldDB" id="A0A1X7BMB8"/>
<feature type="domain" description="Solute-binding protein family 3/N-terminal" evidence="4">
    <location>
        <begin position="38"/>
        <end position="409"/>
    </location>
</feature>
<gene>
    <name evidence="5" type="ORF">ROA7745_00477</name>
</gene>
<dbReference type="OrthoDB" id="9814231at2"/>
<evidence type="ECO:0000313" key="6">
    <source>
        <dbReference type="Proteomes" id="UP000193224"/>
    </source>
</evidence>
<proteinExistence type="predicted"/>
<keyword evidence="6" id="KW-1185">Reference proteome</keyword>
<feature type="signal peptide" evidence="3">
    <location>
        <begin position="1"/>
        <end position="21"/>
    </location>
</feature>
<evidence type="ECO:0000259" key="4">
    <source>
        <dbReference type="Pfam" id="PF00497"/>
    </source>
</evidence>
<keyword evidence="2" id="KW-0472">Membrane</keyword>
<dbReference type="EMBL" id="FWXB01000001">
    <property type="protein sequence ID" value="SMC10670.1"/>
    <property type="molecule type" value="Genomic_DNA"/>
</dbReference>
<evidence type="ECO:0000256" key="3">
    <source>
        <dbReference type="SAM" id="SignalP"/>
    </source>
</evidence>
<dbReference type="Pfam" id="PF00497">
    <property type="entry name" value="SBP_bac_3"/>
    <property type="match status" value="1"/>
</dbReference>
<reference evidence="5 6" key="1">
    <citation type="submission" date="2017-03" db="EMBL/GenBank/DDBJ databases">
        <authorList>
            <person name="Afonso C.L."/>
            <person name="Miller P.J."/>
            <person name="Scott M.A."/>
            <person name="Spackman E."/>
            <person name="Goraichik I."/>
            <person name="Dimitrov K.M."/>
            <person name="Suarez D.L."/>
            <person name="Swayne D.E."/>
        </authorList>
    </citation>
    <scope>NUCLEOTIDE SEQUENCE [LARGE SCALE GENOMIC DNA]</scope>
    <source>
        <strain evidence="5 6">CECT 7745</strain>
    </source>
</reference>
<feature type="transmembrane region" description="Helical" evidence="2">
    <location>
        <begin position="229"/>
        <end position="251"/>
    </location>
</feature>
<dbReference type="InterPro" id="IPR001638">
    <property type="entry name" value="Solute-binding_3/MltF_N"/>
</dbReference>
<keyword evidence="2" id="KW-1133">Transmembrane helix</keyword>
<evidence type="ECO:0000256" key="2">
    <source>
        <dbReference type="SAM" id="Phobius"/>
    </source>
</evidence>
<dbReference type="Gene3D" id="3.40.190.10">
    <property type="entry name" value="Periplasmic binding protein-like II"/>
    <property type="match status" value="3"/>
</dbReference>
<feature type="region of interest" description="Disordered" evidence="1">
    <location>
        <begin position="300"/>
        <end position="320"/>
    </location>
</feature>
<protein>
    <submittedName>
        <fullName evidence="5">Bacterial extracellular solute-binding proteins, family 3</fullName>
    </submittedName>
</protein>